<keyword evidence="1 4" id="KW-0328">Glycosyltransferase</keyword>
<evidence type="ECO:0000256" key="2">
    <source>
        <dbReference type="ARBA" id="ARBA00022679"/>
    </source>
</evidence>
<evidence type="ECO:0000256" key="1">
    <source>
        <dbReference type="ARBA" id="ARBA00022676"/>
    </source>
</evidence>
<gene>
    <name evidence="4" type="ORF">H9705_08315</name>
</gene>
<dbReference type="PANTHER" id="PTHR22916">
    <property type="entry name" value="GLYCOSYLTRANSFERASE"/>
    <property type="match status" value="1"/>
</dbReference>
<sequence length="331" mass="38201">MKMRISVIVPVYQVEKYLSRCIESLLAQSYSDYEIILVDDGSRDGSGQICDDYAGREARIRVIHQENQGLGPARNAGVRQASGDYVVFVDSDDYVAEDYLEYLAELVERYQVKLAVTGAALVWEKGGTKRVVSLACDKEERLSCVEALTEMCYGKKFGVSAWAKIYEKSLVEKYPYPACVHEDLATTYRMISECPAVAVGNRVGYYYVQREGSLMNQKLEERHLAGLTAAREELEYMRKYYPEAVPAAEFRCGLKIVEYIPRLLGGSRDDKAMFRRLRTEMRRHLWKILRNDRVEKFFRFRCLIICAGYEPTRCVWKSVHWLKQKKGKEGY</sequence>
<dbReference type="InterPro" id="IPR001173">
    <property type="entry name" value="Glyco_trans_2-like"/>
</dbReference>
<dbReference type="EMBL" id="DWWU01000036">
    <property type="protein sequence ID" value="HJC15813.1"/>
    <property type="molecule type" value="Genomic_DNA"/>
</dbReference>
<proteinExistence type="predicted"/>
<reference evidence="4" key="2">
    <citation type="submission" date="2021-04" db="EMBL/GenBank/DDBJ databases">
        <authorList>
            <person name="Gilroy R."/>
        </authorList>
    </citation>
    <scope>NUCLEOTIDE SEQUENCE</scope>
    <source>
        <strain evidence="4">CHK185-5351</strain>
    </source>
</reference>
<dbReference type="Proteomes" id="UP000823849">
    <property type="component" value="Unassembled WGS sequence"/>
</dbReference>
<protein>
    <submittedName>
        <fullName evidence="4">Glycosyltransferase</fullName>
        <ecNumber evidence="4">2.4.-.-</ecNumber>
    </submittedName>
</protein>
<keyword evidence="2 4" id="KW-0808">Transferase</keyword>
<dbReference type="Gene3D" id="3.90.550.10">
    <property type="entry name" value="Spore Coat Polysaccharide Biosynthesis Protein SpsA, Chain A"/>
    <property type="match status" value="1"/>
</dbReference>
<comment type="caution">
    <text evidence="4">The sequence shown here is derived from an EMBL/GenBank/DDBJ whole genome shotgun (WGS) entry which is preliminary data.</text>
</comment>
<accession>A0A9D2NC26</accession>
<dbReference type="GO" id="GO:0016757">
    <property type="term" value="F:glycosyltransferase activity"/>
    <property type="evidence" value="ECO:0007669"/>
    <property type="project" value="UniProtKB-KW"/>
</dbReference>
<dbReference type="InterPro" id="IPR029044">
    <property type="entry name" value="Nucleotide-diphossugar_trans"/>
</dbReference>
<organism evidence="4 5">
    <name type="scientific">Candidatus Fusicatenibacter intestinigallinarum</name>
    <dbReference type="NCBI Taxonomy" id="2838598"/>
    <lineage>
        <taxon>Bacteria</taxon>
        <taxon>Bacillati</taxon>
        <taxon>Bacillota</taxon>
        <taxon>Clostridia</taxon>
        <taxon>Lachnospirales</taxon>
        <taxon>Lachnospiraceae</taxon>
        <taxon>Fusicatenibacter</taxon>
    </lineage>
</organism>
<dbReference type="PANTHER" id="PTHR22916:SF51">
    <property type="entry name" value="GLYCOSYLTRANSFERASE EPSH-RELATED"/>
    <property type="match status" value="1"/>
</dbReference>
<name>A0A9D2NC26_9FIRM</name>
<dbReference type="CDD" id="cd00761">
    <property type="entry name" value="Glyco_tranf_GTA_type"/>
    <property type="match status" value="1"/>
</dbReference>
<evidence type="ECO:0000259" key="3">
    <source>
        <dbReference type="Pfam" id="PF00535"/>
    </source>
</evidence>
<reference evidence="4" key="1">
    <citation type="journal article" date="2021" name="PeerJ">
        <title>Extensive microbial diversity within the chicken gut microbiome revealed by metagenomics and culture.</title>
        <authorList>
            <person name="Gilroy R."/>
            <person name="Ravi A."/>
            <person name="Getino M."/>
            <person name="Pursley I."/>
            <person name="Horton D.L."/>
            <person name="Alikhan N.F."/>
            <person name="Baker D."/>
            <person name="Gharbi K."/>
            <person name="Hall N."/>
            <person name="Watson M."/>
            <person name="Adriaenssens E.M."/>
            <person name="Foster-Nyarko E."/>
            <person name="Jarju S."/>
            <person name="Secka A."/>
            <person name="Antonio M."/>
            <person name="Oren A."/>
            <person name="Chaudhuri R.R."/>
            <person name="La Ragione R."/>
            <person name="Hildebrand F."/>
            <person name="Pallen M.J."/>
        </authorList>
    </citation>
    <scope>NUCLEOTIDE SEQUENCE</scope>
    <source>
        <strain evidence="4">CHK185-5351</strain>
    </source>
</reference>
<dbReference type="EC" id="2.4.-.-" evidence="4"/>
<dbReference type="Pfam" id="PF00535">
    <property type="entry name" value="Glycos_transf_2"/>
    <property type="match status" value="1"/>
</dbReference>
<dbReference type="SUPFAM" id="SSF53448">
    <property type="entry name" value="Nucleotide-diphospho-sugar transferases"/>
    <property type="match status" value="1"/>
</dbReference>
<evidence type="ECO:0000313" key="5">
    <source>
        <dbReference type="Proteomes" id="UP000823849"/>
    </source>
</evidence>
<evidence type="ECO:0000313" key="4">
    <source>
        <dbReference type="EMBL" id="HJC15813.1"/>
    </source>
</evidence>
<dbReference type="AlphaFoldDB" id="A0A9D2NC26"/>
<feature type="domain" description="Glycosyltransferase 2-like" evidence="3">
    <location>
        <begin position="6"/>
        <end position="139"/>
    </location>
</feature>